<dbReference type="PhylomeDB" id="A0A0G4EFK2"/>
<dbReference type="EMBL" id="CDMY01000214">
    <property type="protein sequence ID" value="CEL94281.1"/>
    <property type="molecule type" value="Genomic_DNA"/>
</dbReference>
<feature type="compositionally biased region" description="Polar residues" evidence="1">
    <location>
        <begin position="135"/>
        <end position="147"/>
    </location>
</feature>
<evidence type="ECO:0000313" key="3">
    <source>
        <dbReference type="Proteomes" id="UP000041254"/>
    </source>
</evidence>
<dbReference type="Proteomes" id="UP000041254">
    <property type="component" value="Unassembled WGS sequence"/>
</dbReference>
<feature type="region of interest" description="Disordered" evidence="1">
    <location>
        <begin position="98"/>
        <end position="147"/>
    </location>
</feature>
<proteinExistence type="predicted"/>
<feature type="region of interest" description="Disordered" evidence="1">
    <location>
        <begin position="1"/>
        <end position="22"/>
    </location>
</feature>
<sequence length="664" mass="70446">MLTEVVGTYQSQQLPQPSVPHGQSMPLTPIASPAADTSVVGGVTVQPHGSSTALMGGAGHGGGSGEDDITVDATSDGSRQPSTAFDIFACTQQQQAVEPTSSIDPSPLAAAAASAGQQPVGPSCPFPASTPSPITPDQQHTANTRKGTTSVSDAVAITCAAAQLVAADALLAGDIDSFVEQQEDLNETPLLPDDDPVVEGLVRSLAVKDKAHRQQGQGGLAGCIVAIFNDSSDMEHQAAATCFLKRLCQAGYPFGVEWLPLFGVLVEGTVGRLTLSDEVFRIALAVVLSESIPVTTEDLGAFQQHMFCHIDALVETLVTSCDQPAMLRAYELISIICFYARFFPSEPGVLASICRSASASPAALGKIATLLKDHATAEQSANTVCRSLNVPVAMAECRYCERVAQAGFLSAAMSILQSDRLTNDALHGQSVVAASVHLLYLIVNRNSYASCEGLAELMCSQLSRAVRLGILQLESIANGGNDVRMMMVVLGSLASCCDRQVMSGKSKDNPIVERILQVDISALSGPLTAASQNSALQNEVLDFFAKFRRRKEAIDRWVSSQQQDPHREAARQENTQNRLVCCLSDKRVLHTIYQLVGPLYFSAAQVAMLALSCRSLLDALCPVRTTDRISSYANRELLAPVALISVSNQNRLAAALARYVDEKG</sequence>
<protein>
    <submittedName>
        <fullName evidence="2">Uncharacterized protein</fullName>
    </submittedName>
</protein>
<dbReference type="VEuPathDB" id="CryptoDB:Vbra_3717"/>
<evidence type="ECO:0000313" key="2">
    <source>
        <dbReference type="EMBL" id="CEL94281.1"/>
    </source>
</evidence>
<name>A0A0G4EFK2_VITBC</name>
<reference evidence="2 3" key="1">
    <citation type="submission" date="2014-11" db="EMBL/GenBank/DDBJ databases">
        <authorList>
            <person name="Zhu J."/>
            <person name="Qi W."/>
            <person name="Song R."/>
        </authorList>
    </citation>
    <scope>NUCLEOTIDE SEQUENCE [LARGE SCALE GENOMIC DNA]</scope>
</reference>
<gene>
    <name evidence="2" type="ORF">Vbra_3717</name>
</gene>
<dbReference type="AlphaFoldDB" id="A0A0G4EFK2"/>
<organism evidence="2 3">
    <name type="scientific">Vitrella brassicaformis (strain CCMP3155)</name>
    <dbReference type="NCBI Taxonomy" id="1169540"/>
    <lineage>
        <taxon>Eukaryota</taxon>
        <taxon>Sar</taxon>
        <taxon>Alveolata</taxon>
        <taxon>Colpodellida</taxon>
        <taxon>Vitrellaceae</taxon>
        <taxon>Vitrella</taxon>
    </lineage>
</organism>
<dbReference type="InParanoid" id="A0A0G4EFK2"/>
<evidence type="ECO:0000256" key="1">
    <source>
        <dbReference type="SAM" id="MobiDB-lite"/>
    </source>
</evidence>
<keyword evidence="3" id="KW-1185">Reference proteome</keyword>
<feature type="compositionally biased region" description="Pro residues" evidence="1">
    <location>
        <begin position="122"/>
        <end position="134"/>
    </location>
</feature>
<accession>A0A0G4EFK2</accession>